<accession>A0A069J9B1</accession>
<dbReference type="EMBL" id="NOVD01000006">
    <property type="protein sequence ID" value="PCK26964.1"/>
    <property type="molecule type" value="Genomic_DNA"/>
</dbReference>
<proteinExistence type="predicted"/>
<dbReference type="InterPro" id="IPR008257">
    <property type="entry name" value="Pept_M19"/>
</dbReference>
<dbReference type="PROSITE" id="PS51365">
    <property type="entry name" value="RENAL_DIPEPTIDASE_2"/>
    <property type="match status" value="1"/>
</dbReference>
<organism evidence="2 3">
    <name type="scientific">Rhodococcus qingshengii</name>
    <dbReference type="NCBI Taxonomy" id="334542"/>
    <lineage>
        <taxon>Bacteria</taxon>
        <taxon>Bacillati</taxon>
        <taxon>Actinomycetota</taxon>
        <taxon>Actinomycetes</taxon>
        <taxon>Mycobacteriales</taxon>
        <taxon>Nocardiaceae</taxon>
        <taxon>Rhodococcus</taxon>
        <taxon>Rhodococcus erythropolis group</taxon>
    </lineage>
</organism>
<dbReference type="Proteomes" id="UP000230886">
    <property type="component" value="Unassembled WGS sequence"/>
</dbReference>
<accession>A0A1C4C6A1</accession>
<name>A0A069J9B1_RHOSG</name>
<dbReference type="Pfam" id="PF01244">
    <property type="entry name" value="Peptidase_M19"/>
    <property type="match status" value="1"/>
</dbReference>
<comment type="caution">
    <text evidence="2">The sequence shown here is derived from an EMBL/GenBank/DDBJ whole genome shotgun (WGS) entry which is preliminary data.</text>
</comment>
<dbReference type="AlphaFoldDB" id="A0A069J9B1"/>
<dbReference type="RefSeq" id="WP_007732718.1">
    <property type="nucleotide sequence ID" value="NZ_CP025959.1"/>
</dbReference>
<dbReference type="CDD" id="cd01301">
    <property type="entry name" value="rDP_like"/>
    <property type="match status" value="1"/>
</dbReference>
<dbReference type="SUPFAM" id="SSF51556">
    <property type="entry name" value="Metallo-dependent hydrolases"/>
    <property type="match status" value="1"/>
</dbReference>
<dbReference type="GO" id="GO:0006508">
    <property type="term" value="P:proteolysis"/>
    <property type="evidence" value="ECO:0007669"/>
    <property type="project" value="InterPro"/>
</dbReference>
<dbReference type="Proteomes" id="UP001217325">
    <property type="component" value="Unassembled WGS sequence"/>
</dbReference>
<sequence>MMKPLAPFPDVNHPAALDAYGLAPVIDGHNDLAWTARETAAYSVENLEKDSIFQTDIDKLGRGGVGAQFWSVYTPCDRTEPEAVQYTLEQIDYVYRMIERYPDTFEFARTGDDVRRIWSEGKVASLLGAEGGHSIGSSLGVLRMMARLGLRYMTLTHNDNTGWADSATDTRVHGGLTDFGREIVREMNRLGVLVDLSHVSVETMRDAIETSSAPVIFSHSSCSQLCGHPRNVPDDVMRLLADNGGVIMIAFVPMFLSAEYNEWFKGGRVGPRPAMTVDHLADHVEHARDVAGIDHIGLGSDYDGFDDFPDGMQDVSGFAVLIDRLAERGWSAEDLAKLMGNNVLRVLDETSAASMSSLS</sequence>
<reference evidence="2 3" key="1">
    <citation type="submission" date="2017-07" db="EMBL/GenBank/DDBJ databases">
        <title>Draft sequence of Rhodococcus enclensis 23b-28.</title>
        <authorList>
            <person name="Besaury L."/>
            <person name="Sancelme M."/>
            <person name="Amato P."/>
            <person name="Lallement A."/>
            <person name="Delort A.-M."/>
        </authorList>
    </citation>
    <scope>NUCLEOTIDE SEQUENCE [LARGE SCALE GENOMIC DNA]</scope>
    <source>
        <strain evidence="2 3">23b-28</strain>
    </source>
</reference>
<dbReference type="KEGG" id="rqi:C1M55_25860"/>
<dbReference type="Gene3D" id="3.20.20.140">
    <property type="entry name" value="Metal-dependent hydrolases"/>
    <property type="match status" value="1"/>
</dbReference>
<dbReference type="GO" id="GO:0070573">
    <property type="term" value="F:metallodipeptidase activity"/>
    <property type="evidence" value="ECO:0007669"/>
    <property type="project" value="InterPro"/>
</dbReference>
<evidence type="ECO:0000313" key="3">
    <source>
        <dbReference type="Proteomes" id="UP000230886"/>
    </source>
</evidence>
<dbReference type="InterPro" id="IPR032466">
    <property type="entry name" value="Metal_Hydrolase"/>
</dbReference>
<dbReference type="PANTHER" id="PTHR10443:SF12">
    <property type="entry name" value="DIPEPTIDASE"/>
    <property type="match status" value="1"/>
</dbReference>
<protein>
    <submittedName>
        <fullName evidence="1 2">Dipeptidase</fullName>
    </submittedName>
</protein>
<gene>
    <name evidence="2" type="ORF">CHR55_12090</name>
    <name evidence="1" type="ORF">PXH69_27035</name>
</gene>
<dbReference type="EMBL" id="JARDXE010000020">
    <property type="protein sequence ID" value="MDE8648633.1"/>
    <property type="molecule type" value="Genomic_DNA"/>
</dbReference>
<reference evidence="1" key="2">
    <citation type="submission" date="2023-02" db="EMBL/GenBank/DDBJ databases">
        <title>A novel hydrolase synthesized by Rhodococcus erythropolis HQ is responsible for the detoxification of Zearalenone.</title>
        <authorList>
            <person name="Hu J."/>
            <person name="Xu J."/>
        </authorList>
    </citation>
    <scope>NUCLEOTIDE SEQUENCE</scope>
    <source>
        <strain evidence="1">HQ</strain>
    </source>
</reference>
<evidence type="ECO:0000313" key="1">
    <source>
        <dbReference type="EMBL" id="MDE8648633.1"/>
    </source>
</evidence>
<dbReference type="PANTHER" id="PTHR10443">
    <property type="entry name" value="MICROSOMAL DIPEPTIDASE"/>
    <property type="match status" value="1"/>
</dbReference>
<evidence type="ECO:0000313" key="2">
    <source>
        <dbReference type="EMBL" id="PCK26964.1"/>
    </source>
</evidence>